<proteinExistence type="predicted"/>
<dbReference type="AlphaFoldDB" id="A0A6G1JB99"/>
<evidence type="ECO:0000313" key="2">
    <source>
        <dbReference type="Proteomes" id="UP000799291"/>
    </source>
</evidence>
<gene>
    <name evidence="1" type="ORF">K458DRAFT_190280</name>
</gene>
<organism evidence="1 2">
    <name type="scientific">Lentithecium fluviatile CBS 122367</name>
    <dbReference type="NCBI Taxonomy" id="1168545"/>
    <lineage>
        <taxon>Eukaryota</taxon>
        <taxon>Fungi</taxon>
        <taxon>Dikarya</taxon>
        <taxon>Ascomycota</taxon>
        <taxon>Pezizomycotina</taxon>
        <taxon>Dothideomycetes</taxon>
        <taxon>Pleosporomycetidae</taxon>
        <taxon>Pleosporales</taxon>
        <taxon>Massarineae</taxon>
        <taxon>Lentitheciaceae</taxon>
        <taxon>Lentithecium</taxon>
    </lineage>
</organism>
<keyword evidence="2" id="KW-1185">Reference proteome</keyword>
<dbReference type="EMBL" id="MU005575">
    <property type="protein sequence ID" value="KAF2687413.1"/>
    <property type="molecule type" value="Genomic_DNA"/>
</dbReference>
<protein>
    <submittedName>
        <fullName evidence="1">Uncharacterized protein</fullName>
    </submittedName>
</protein>
<evidence type="ECO:0000313" key="1">
    <source>
        <dbReference type="EMBL" id="KAF2687413.1"/>
    </source>
</evidence>
<reference evidence="1" key="1">
    <citation type="journal article" date="2020" name="Stud. Mycol.">
        <title>101 Dothideomycetes genomes: a test case for predicting lifestyles and emergence of pathogens.</title>
        <authorList>
            <person name="Haridas S."/>
            <person name="Albert R."/>
            <person name="Binder M."/>
            <person name="Bloem J."/>
            <person name="Labutti K."/>
            <person name="Salamov A."/>
            <person name="Andreopoulos B."/>
            <person name="Baker S."/>
            <person name="Barry K."/>
            <person name="Bills G."/>
            <person name="Bluhm B."/>
            <person name="Cannon C."/>
            <person name="Castanera R."/>
            <person name="Culley D."/>
            <person name="Daum C."/>
            <person name="Ezra D."/>
            <person name="Gonzalez J."/>
            <person name="Henrissat B."/>
            <person name="Kuo A."/>
            <person name="Liang C."/>
            <person name="Lipzen A."/>
            <person name="Lutzoni F."/>
            <person name="Magnuson J."/>
            <person name="Mondo S."/>
            <person name="Nolan M."/>
            <person name="Ohm R."/>
            <person name="Pangilinan J."/>
            <person name="Park H.-J."/>
            <person name="Ramirez L."/>
            <person name="Alfaro M."/>
            <person name="Sun H."/>
            <person name="Tritt A."/>
            <person name="Yoshinaga Y."/>
            <person name="Zwiers L.-H."/>
            <person name="Turgeon B."/>
            <person name="Goodwin S."/>
            <person name="Spatafora J."/>
            <person name="Crous P."/>
            <person name="Grigoriev I."/>
        </authorList>
    </citation>
    <scope>NUCLEOTIDE SEQUENCE</scope>
    <source>
        <strain evidence="1">CBS 122367</strain>
    </source>
</reference>
<accession>A0A6G1JB99</accession>
<sequence>MEAGSRRVCRSRCPIPNWLASLSLVVSSSSPAVGQLYLMQHQKSLQLSSRDLLTLTHPQTHSLGFHRHHYRSSVHVERGAMDCLANDGLFTTLLGPTSVCRLLKPR</sequence>
<dbReference type="Proteomes" id="UP000799291">
    <property type="component" value="Unassembled WGS sequence"/>
</dbReference>
<name>A0A6G1JB99_9PLEO</name>